<dbReference type="EMBL" id="CP163431">
    <property type="protein sequence ID" value="XDQ03312.1"/>
    <property type="molecule type" value="Genomic_DNA"/>
</dbReference>
<name>A0AB39ME47_9ACTN</name>
<sequence>MGSTKRVTRIELALPAWETKPAVDWFPSTARGFPPDLARVWHDIFAVDGKAPKGSARLAAMRRHLPSTVTHGTVVTIDALYPVKANVF</sequence>
<evidence type="ECO:0000313" key="1">
    <source>
        <dbReference type="EMBL" id="XDQ03312.1"/>
    </source>
</evidence>
<dbReference type="RefSeq" id="WP_369189252.1">
    <property type="nucleotide sequence ID" value="NZ_CP163431.1"/>
</dbReference>
<evidence type="ECO:0008006" key="2">
    <source>
        <dbReference type="Google" id="ProtNLM"/>
    </source>
</evidence>
<organism evidence="1">
    <name type="scientific">Streptomyces sp. R08</name>
    <dbReference type="NCBI Taxonomy" id="3238624"/>
    <lineage>
        <taxon>Bacteria</taxon>
        <taxon>Bacillati</taxon>
        <taxon>Actinomycetota</taxon>
        <taxon>Actinomycetes</taxon>
        <taxon>Kitasatosporales</taxon>
        <taxon>Streptomycetaceae</taxon>
        <taxon>Streptomyces</taxon>
    </lineage>
</organism>
<accession>A0AB39ME47</accession>
<protein>
    <recommendedName>
        <fullName evidence="2">Transposase</fullName>
    </recommendedName>
</protein>
<gene>
    <name evidence="1" type="ORF">AB5J58_25560</name>
</gene>
<proteinExistence type="predicted"/>
<dbReference type="AlphaFoldDB" id="A0AB39ME47"/>
<reference evidence="1" key="1">
    <citation type="submission" date="2024-07" db="EMBL/GenBank/DDBJ databases">
        <authorList>
            <person name="Yu S.T."/>
        </authorList>
    </citation>
    <scope>NUCLEOTIDE SEQUENCE</scope>
    <source>
        <strain evidence="1">R08</strain>
    </source>
</reference>